<feature type="transmembrane region" description="Helical" evidence="1">
    <location>
        <begin position="150"/>
        <end position="167"/>
    </location>
</feature>
<keyword evidence="1" id="KW-0472">Membrane</keyword>
<reference evidence="2" key="5">
    <citation type="submission" date="2025-09" db="UniProtKB">
        <authorList>
            <consortium name="Ensembl"/>
        </authorList>
    </citation>
    <scope>IDENTIFICATION</scope>
</reference>
<gene>
    <name evidence="2" type="primary">tmem222a</name>
</gene>
<dbReference type="GeneTree" id="ENSGT00390000007371"/>
<dbReference type="InterPro" id="IPR008496">
    <property type="entry name" value="TMEM222/RTE1"/>
</dbReference>
<protein>
    <recommendedName>
        <fullName evidence="4">Transmembrane protein 222a</fullName>
    </recommendedName>
</protein>
<evidence type="ECO:0008006" key="4">
    <source>
        <dbReference type="Google" id="ProtNLM"/>
    </source>
</evidence>
<proteinExistence type="predicted"/>
<evidence type="ECO:0000256" key="1">
    <source>
        <dbReference type="SAM" id="Phobius"/>
    </source>
</evidence>
<feature type="transmembrane region" description="Helical" evidence="1">
    <location>
        <begin position="20"/>
        <end position="38"/>
    </location>
</feature>
<feature type="transmembrane region" description="Helical" evidence="1">
    <location>
        <begin position="50"/>
        <end position="68"/>
    </location>
</feature>
<dbReference type="AlphaFoldDB" id="A0A4W4G0K5"/>
<keyword evidence="1" id="KW-1133">Transmembrane helix</keyword>
<organism evidence="2 3">
    <name type="scientific">Electrophorus electricus</name>
    <name type="common">Electric eel</name>
    <name type="synonym">Gymnotus electricus</name>
    <dbReference type="NCBI Taxonomy" id="8005"/>
    <lineage>
        <taxon>Eukaryota</taxon>
        <taxon>Metazoa</taxon>
        <taxon>Chordata</taxon>
        <taxon>Craniata</taxon>
        <taxon>Vertebrata</taxon>
        <taxon>Euteleostomi</taxon>
        <taxon>Actinopterygii</taxon>
        <taxon>Neopterygii</taxon>
        <taxon>Teleostei</taxon>
        <taxon>Ostariophysi</taxon>
        <taxon>Gymnotiformes</taxon>
        <taxon>Gymnotoidei</taxon>
        <taxon>Gymnotidae</taxon>
        <taxon>Electrophorus</taxon>
    </lineage>
</organism>
<keyword evidence="3" id="KW-1185">Reference proteome</keyword>
<dbReference type="Ensembl" id="ENSEEET00000029991.2">
    <property type="protein sequence ID" value="ENSEEEP00000029648.2"/>
    <property type="gene ID" value="ENSEEEG00000014196.2"/>
</dbReference>
<dbReference type="PANTHER" id="PTHR20921:SF0">
    <property type="entry name" value="TRANSMEMBRANE PROTEIN 222"/>
    <property type="match status" value="1"/>
</dbReference>
<evidence type="ECO:0000313" key="3">
    <source>
        <dbReference type="Proteomes" id="UP000314983"/>
    </source>
</evidence>
<reference evidence="2" key="3">
    <citation type="submission" date="2020-05" db="EMBL/GenBank/DDBJ databases">
        <title>Electrophorus electricus (electric eel) genome, fEleEle1, primary haplotype.</title>
        <authorList>
            <person name="Myers G."/>
            <person name="Meyer A."/>
            <person name="Fedrigo O."/>
            <person name="Formenti G."/>
            <person name="Rhie A."/>
            <person name="Tracey A."/>
            <person name="Sims Y."/>
            <person name="Jarvis E.D."/>
        </authorList>
    </citation>
    <scope>NUCLEOTIDE SEQUENCE [LARGE SCALE GENOMIC DNA]</scope>
</reference>
<dbReference type="Pfam" id="PF05608">
    <property type="entry name" value="RTE1"/>
    <property type="match status" value="1"/>
</dbReference>
<reference evidence="3" key="1">
    <citation type="journal article" date="2014" name="Science">
        <title>Nonhuman genetics. Genomic basis for the convergent evolution of electric organs.</title>
        <authorList>
            <person name="Gallant J.R."/>
            <person name="Traeger L.L."/>
            <person name="Volkening J.D."/>
            <person name="Moffett H."/>
            <person name="Chen P.H."/>
            <person name="Novina C.D."/>
            <person name="Phillips G.N.Jr."/>
            <person name="Anand R."/>
            <person name="Wells G.B."/>
            <person name="Pinch M."/>
            <person name="Guth R."/>
            <person name="Unguez G.A."/>
            <person name="Albert J.S."/>
            <person name="Zakon H.H."/>
            <person name="Samanta M.P."/>
            <person name="Sussman M.R."/>
        </authorList>
    </citation>
    <scope>NUCLEOTIDE SEQUENCE [LARGE SCALE GENOMIC DNA]</scope>
</reference>
<dbReference type="PANTHER" id="PTHR20921">
    <property type="entry name" value="TRANSMEMBRANE PROTEIN 222"/>
    <property type="match status" value="1"/>
</dbReference>
<evidence type="ECO:0000313" key="2">
    <source>
        <dbReference type="Ensembl" id="ENSEEEP00000029648.2"/>
    </source>
</evidence>
<reference evidence="2" key="4">
    <citation type="submission" date="2025-08" db="UniProtKB">
        <authorList>
            <consortium name="Ensembl"/>
        </authorList>
    </citation>
    <scope>IDENTIFICATION</scope>
</reference>
<keyword evidence="1" id="KW-0812">Transmembrane</keyword>
<dbReference type="Proteomes" id="UP000314983">
    <property type="component" value="Chromosome 5"/>
</dbReference>
<accession>A0A4W4G0K5</accession>
<reference evidence="3" key="2">
    <citation type="journal article" date="2017" name="Sci. Adv.">
        <title>A tail of two voltages: Proteomic comparison of the three electric organs of the electric eel.</title>
        <authorList>
            <person name="Traeger L.L."/>
            <person name="Sabat G."/>
            <person name="Barrett-Wilt G.A."/>
            <person name="Wells G.B."/>
            <person name="Sussman M.R."/>
        </authorList>
    </citation>
    <scope>NUCLEOTIDE SEQUENCE [LARGE SCALE GENOMIC DNA]</scope>
</reference>
<sequence length="169" mass="19609">MNTIQVGFEKIDKELSRYPYLIWFHCSWFLPFIGHMGICTSTGVIRDFAGSYFVSQLNVLFIIVQRYWKLDKDKLYSGGFSAWDTAVHDASEEYKHRMHNLCYDNCHSHVATALNLMRYDNSISWNMVNLCLLFFIHSKHVSTVGILKTWLPFLMICGIIVTATLALKL</sequence>
<name>A0A4W4G0K5_ELEEL</name>